<dbReference type="InterPro" id="IPR020568">
    <property type="entry name" value="Ribosomal_Su5_D2-typ_SF"/>
</dbReference>
<proteinExistence type="inferred from homology"/>
<keyword evidence="11" id="KW-0238">DNA-binding</keyword>
<dbReference type="FunFam" id="3.30.1490.30:FF:000001">
    <property type="entry name" value="DNA topoisomerase 2"/>
    <property type="match status" value="1"/>
</dbReference>
<dbReference type="SUPFAM" id="SSF55874">
    <property type="entry name" value="ATPase domain of HSP90 chaperone/DNA topoisomerase II/histidine kinase"/>
    <property type="match status" value="1"/>
</dbReference>
<dbReference type="InterPro" id="IPR050634">
    <property type="entry name" value="DNA_Topoisomerase_II"/>
</dbReference>
<evidence type="ECO:0000256" key="12">
    <source>
        <dbReference type="ARBA" id="ARBA00023235"/>
    </source>
</evidence>
<evidence type="ECO:0000313" key="16">
    <source>
        <dbReference type="EMBL" id="QHT02476.1"/>
    </source>
</evidence>
<dbReference type="Gene3D" id="3.30.230.10">
    <property type="match status" value="1"/>
</dbReference>
<dbReference type="InterPro" id="IPR002205">
    <property type="entry name" value="Topo_IIA_dom_A"/>
</dbReference>
<dbReference type="InterPro" id="IPR013757">
    <property type="entry name" value="Topo_IIA_A_a_sf"/>
</dbReference>
<dbReference type="Gene3D" id="3.30.1360.40">
    <property type="match status" value="1"/>
</dbReference>
<evidence type="ECO:0000256" key="6">
    <source>
        <dbReference type="ARBA" id="ARBA00022723"/>
    </source>
</evidence>
<dbReference type="GO" id="GO:0006265">
    <property type="term" value="P:DNA topological change"/>
    <property type="evidence" value="ECO:0007669"/>
    <property type="project" value="InterPro"/>
</dbReference>
<keyword evidence="7" id="KW-0547">Nucleotide-binding</keyword>
<dbReference type="GO" id="GO:0000819">
    <property type="term" value="P:sister chromatid segregation"/>
    <property type="evidence" value="ECO:0007669"/>
    <property type="project" value="TreeGrafter"/>
</dbReference>
<keyword evidence="6" id="KW-0479">Metal-binding</keyword>
<dbReference type="PANTHER" id="PTHR10169:SF38">
    <property type="entry name" value="DNA TOPOISOMERASE 2"/>
    <property type="match status" value="1"/>
</dbReference>
<dbReference type="Gene3D" id="3.30.1490.30">
    <property type="match status" value="1"/>
</dbReference>
<dbReference type="FunFam" id="3.90.199.10:FF:000002">
    <property type="entry name" value="DNA topoisomerase 2"/>
    <property type="match status" value="1"/>
</dbReference>
<dbReference type="InterPro" id="IPR034157">
    <property type="entry name" value="TOPRIM_TopoII"/>
</dbReference>
<dbReference type="Gene3D" id="3.90.199.10">
    <property type="entry name" value="Topoisomerase II, domain 5"/>
    <property type="match status" value="1"/>
</dbReference>
<evidence type="ECO:0000259" key="15">
    <source>
        <dbReference type="PROSITE" id="PS52040"/>
    </source>
</evidence>
<keyword evidence="9" id="KW-0460">Magnesium</keyword>
<dbReference type="InterPro" id="IPR013759">
    <property type="entry name" value="Topo_IIA_B_C"/>
</dbReference>
<evidence type="ECO:0000256" key="10">
    <source>
        <dbReference type="ARBA" id="ARBA00023029"/>
    </source>
</evidence>
<dbReference type="CDD" id="cd03481">
    <property type="entry name" value="TopoIIA_Trans_ScTopoIIA"/>
    <property type="match status" value="1"/>
</dbReference>
<feature type="domain" description="Toprim" evidence="14">
    <location>
        <begin position="453"/>
        <end position="567"/>
    </location>
</feature>
<evidence type="ECO:0000256" key="8">
    <source>
        <dbReference type="ARBA" id="ARBA00022840"/>
    </source>
</evidence>
<dbReference type="GO" id="GO:0003677">
    <property type="term" value="F:DNA binding"/>
    <property type="evidence" value="ECO:0007669"/>
    <property type="project" value="UniProtKB-KW"/>
</dbReference>
<dbReference type="SUPFAM" id="SSF54211">
    <property type="entry name" value="Ribosomal protein S5 domain 2-like"/>
    <property type="match status" value="1"/>
</dbReference>
<feature type="coiled-coil region" evidence="13">
    <location>
        <begin position="1087"/>
        <end position="1114"/>
    </location>
</feature>
<evidence type="ECO:0000256" key="7">
    <source>
        <dbReference type="ARBA" id="ARBA00022741"/>
    </source>
</evidence>
<comment type="catalytic activity">
    <reaction evidence="1">
        <text>ATP-dependent breakage, passage and rejoining of double-stranded DNA.</text>
        <dbReference type="EC" id="5.6.2.2"/>
    </reaction>
</comment>
<dbReference type="GO" id="GO:0003918">
    <property type="term" value="F:DNA topoisomerase type II (double strand cut, ATP-hydrolyzing) activity"/>
    <property type="evidence" value="ECO:0007669"/>
    <property type="project" value="UniProtKB-EC"/>
</dbReference>
<dbReference type="GO" id="GO:0046872">
    <property type="term" value="F:metal ion binding"/>
    <property type="evidence" value="ECO:0007669"/>
    <property type="project" value="UniProtKB-KW"/>
</dbReference>
<dbReference type="InterPro" id="IPR036890">
    <property type="entry name" value="HATPase_C_sf"/>
</dbReference>
<reference evidence="16" key="1">
    <citation type="journal article" date="2020" name="Nature">
        <title>Giant virus diversity and host interactions through global metagenomics.</title>
        <authorList>
            <person name="Schulz F."/>
            <person name="Roux S."/>
            <person name="Paez-Espino D."/>
            <person name="Jungbluth S."/>
            <person name="Walsh D.A."/>
            <person name="Denef V.J."/>
            <person name="McMahon K.D."/>
            <person name="Konstantinidis K.T."/>
            <person name="Eloe-Fadrosh E.A."/>
            <person name="Kyrpides N.C."/>
            <person name="Woyke T."/>
        </authorList>
    </citation>
    <scope>NUCLEOTIDE SEQUENCE</scope>
    <source>
        <strain evidence="16">GVMAG-M-3300020595-32</strain>
    </source>
</reference>
<dbReference type="InterPro" id="IPR001154">
    <property type="entry name" value="TopoII_euk"/>
</dbReference>
<dbReference type="EC" id="5.6.2.2" evidence="5"/>
<keyword evidence="12" id="KW-0413">Isomerase</keyword>
<dbReference type="InterPro" id="IPR013506">
    <property type="entry name" value="Topo_IIA_bsu_dom2"/>
</dbReference>
<evidence type="ECO:0000256" key="4">
    <source>
        <dbReference type="ARBA" id="ARBA00011080"/>
    </source>
</evidence>
<dbReference type="InterPro" id="IPR018522">
    <property type="entry name" value="TopoIIA_CS"/>
</dbReference>
<dbReference type="InterPro" id="IPR006171">
    <property type="entry name" value="TOPRIM_dom"/>
</dbReference>
<dbReference type="Pfam" id="PF00521">
    <property type="entry name" value="DNA_topoisoIV"/>
    <property type="match status" value="1"/>
</dbReference>
<dbReference type="Gene3D" id="3.40.50.670">
    <property type="match status" value="1"/>
</dbReference>
<evidence type="ECO:0000256" key="2">
    <source>
        <dbReference type="ARBA" id="ARBA00001913"/>
    </source>
</evidence>
<organism evidence="16">
    <name type="scientific">viral metagenome</name>
    <dbReference type="NCBI Taxonomy" id="1070528"/>
    <lineage>
        <taxon>unclassified sequences</taxon>
        <taxon>metagenomes</taxon>
        <taxon>organismal metagenomes</taxon>
    </lineage>
</organism>
<comment type="cofactor">
    <cofactor evidence="2">
        <name>Ca(2+)</name>
        <dbReference type="ChEBI" id="CHEBI:29108"/>
    </cofactor>
</comment>
<dbReference type="EMBL" id="MN739395">
    <property type="protein sequence ID" value="QHT02476.1"/>
    <property type="molecule type" value="Genomic_DNA"/>
</dbReference>
<comment type="similarity">
    <text evidence="4">Belongs to the type II topoisomerase family.</text>
</comment>
<dbReference type="Pfam" id="PF16898">
    <property type="entry name" value="TOPRIM_C"/>
    <property type="match status" value="1"/>
</dbReference>
<dbReference type="InterPro" id="IPR013758">
    <property type="entry name" value="Topo_IIA_A/C_ab"/>
</dbReference>
<dbReference type="FunFam" id="3.40.50.670:FF:000001">
    <property type="entry name" value="DNA topoisomerase 2"/>
    <property type="match status" value="1"/>
</dbReference>
<dbReference type="SMART" id="SM00434">
    <property type="entry name" value="TOP4c"/>
    <property type="match status" value="1"/>
</dbReference>
<feature type="domain" description="Topo IIA-type catalytic" evidence="15">
    <location>
        <begin position="695"/>
        <end position="1124"/>
    </location>
</feature>
<accession>A0A6C0CCK0</accession>
<dbReference type="InterPro" id="IPR013760">
    <property type="entry name" value="Topo_IIA-like_dom_sf"/>
</dbReference>
<dbReference type="InterPro" id="IPR014721">
    <property type="entry name" value="Ribsml_uS5_D2-typ_fold_subgr"/>
</dbReference>
<dbReference type="InterPro" id="IPR001241">
    <property type="entry name" value="Topo_IIA"/>
</dbReference>
<dbReference type="Gene3D" id="1.10.268.10">
    <property type="entry name" value="Topoisomerase, domain 3"/>
    <property type="match status" value="1"/>
</dbReference>
<evidence type="ECO:0000256" key="3">
    <source>
        <dbReference type="ARBA" id="ARBA00001946"/>
    </source>
</evidence>
<dbReference type="PRINTS" id="PR00418">
    <property type="entry name" value="TPI2FAMILY"/>
</dbReference>
<evidence type="ECO:0000256" key="5">
    <source>
        <dbReference type="ARBA" id="ARBA00012895"/>
    </source>
</evidence>
<dbReference type="PROSITE" id="PS50880">
    <property type="entry name" value="TOPRIM"/>
    <property type="match status" value="1"/>
</dbReference>
<protein>
    <recommendedName>
        <fullName evidence="5">DNA topoisomerase (ATP-hydrolyzing)</fullName>
        <ecNumber evidence="5">5.6.2.2</ecNumber>
    </recommendedName>
</protein>
<dbReference type="GO" id="GO:0000712">
    <property type="term" value="P:resolution of meiotic recombination intermediates"/>
    <property type="evidence" value="ECO:0007669"/>
    <property type="project" value="TreeGrafter"/>
</dbReference>
<dbReference type="PANTHER" id="PTHR10169">
    <property type="entry name" value="DNA TOPOISOMERASE/GYRASE"/>
    <property type="match status" value="1"/>
</dbReference>
<keyword evidence="10" id="KW-0799">Topoisomerase</keyword>
<dbReference type="SUPFAM" id="SSF56719">
    <property type="entry name" value="Type II DNA topoisomerase"/>
    <property type="match status" value="1"/>
</dbReference>
<dbReference type="InterPro" id="IPR031660">
    <property type="entry name" value="TOPRIM_C"/>
</dbReference>
<name>A0A6C0CCK0_9ZZZZ</name>
<dbReference type="CDD" id="cd03365">
    <property type="entry name" value="TOPRIM_TopoIIA"/>
    <property type="match status" value="1"/>
</dbReference>
<evidence type="ECO:0000256" key="11">
    <source>
        <dbReference type="ARBA" id="ARBA00023125"/>
    </source>
</evidence>
<keyword evidence="13" id="KW-0175">Coiled coil</keyword>
<evidence type="ECO:0000256" key="13">
    <source>
        <dbReference type="SAM" id="Coils"/>
    </source>
</evidence>
<dbReference type="AlphaFoldDB" id="A0A6C0CCK0"/>
<dbReference type="PROSITE" id="PS00177">
    <property type="entry name" value="TOPOISOMERASE_II"/>
    <property type="match status" value="1"/>
</dbReference>
<dbReference type="GO" id="GO:0005524">
    <property type="term" value="F:ATP binding"/>
    <property type="evidence" value="ECO:0007669"/>
    <property type="project" value="UniProtKB-KW"/>
</dbReference>
<keyword evidence="8" id="KW-0067">ATP-binding</keyword>
<evidence type="ECO:0000259" key="14">
    <source>
        <dbReference type="PROSITE" id="PS50880"/>
    </source>
</evidence>
<dbReference type="PROSITE" id="PS52040">
    <property type="entry name" value="TOPO_IIA"/>
    <property type="match status" value="1"/>
</dbReference>
<dbReference type="SMART" id="SM00433">
    <property type="entry name" value="TOP2c"/>
    <property type="match status" value="1"/>
</dbReference>
<dbReference type="GO" id="GO:0005634">
    <property type="term" value="C:nucleus"/>
    <property type="evidence" value="ECO:0007669"/>
    <property type="project" value="TreeGrafter"/>
</dbReference>
<evidence type="ECO:0000256" key="9">
    <source>
        <dbReference type="ARBA" id="ARBA00022842"/>
    </source>
</evidence>
<dbReference type="Pfam" id="PF01751">
    <property type="entry name" value="Toprim"/>
    <property type="match status" value="1"/>
</dbReference>
<dbReference type="PRINTS" id="PR01158">
    <property type="entry name" value="TOPISMRASEII"/>
</dbReference>
<dbReference type="Gene3D" id="3.30.565.10">
    <property type="entry name" value="Histidine kinase-like ATPase, C-terminal domain"/>
    <property type="match status" value="1"/>
</dbReference>
<dbReference type="Pfam" id="PF00204">
    <property type="entry name" value="DNA_gyraseB"/>
    <property type="match status" value="1"/>
</dbReference>
<evidence type="ECO:0000256" key="1">
    <source>
        <dbReference type="ARBA" id="ARBA00000185"/>
    </source>
</evidence>
<comment type="cofactor">
    <cofactor evidence="3">
        <name>Mg(2+)</name>
        <dbReference type="ChEBI" id="CHEBI:18420"/>
    </cofactor>
</comment>
<sequence>MIYYYIYFKFDFLFKNSSITIIIMSSLEKYQKKDLVTHIYDTPDTYVGGSDLIEDTLPILQGDGTISVELFEYVPALYNTFNEILVNARDQHVRLKQMKSKFPVNNIKIQINKDEGFISIYNDGEGIDIAEHPTEKGKDGKPIMIPEMIFGHLLTSTNYEKDEKKIVGGKNGYGAKLTNIFSIIFTLETVDPVRKLKYTQEFKNNMKNKGKPKITKYTQKPYTKVSWVADFERFGLTGYSEKMYQLIERRLYDIAGVTDKSLNVFYNGSMIKQKSFDKYIGLYLKDEKLVYEEIHERWSVGVALSTTDKFEQVSFVNGIATPKGGKHVDAITKQIIQLLTTHIEKKEKTKVKENYIKNYLKVFINSTIENPAFDSQTKERLITSPAKFGSKPVINDKFIKKVLTLGIVDKVLSFAEFKENKQAKKTDGAKKNKIQVPKLDDANWAGTKKSDQCTLILTEGDSAKTMAISGLSVVGRDKYGVFPLRGKLLNVRDASIKQVTDNAEITNLKKILGLESGKDYKDTTKLRYGKVMIMTDQDHDGSHIKGLVLNMFHTMWPSLLKLNYINSMITPIVKVTKGKKVKSFFNLTDYHDWIEKTSDYKSWKTKYYKGLGTSNTSEAKDYFKDMKMNNYLWSDLTNESMNLAFNKKQSDLRKDWLYKYNEKDILDSKEVEISMDNFINKELIHFSNSDTKRSIGSIFDGLKPSQRKILYSCFKRKLYSEIRVAQLAGYVSENAAYHHGEASLQGAIIGMAQNFVGSNNINLLEPNGQFGTRIMGGSDAASSRYIHTELNKLIQTIYPKEDFPLLDYIEDDGLKVEPEYYVPIIPMVLVNGMTGIGTGFSTNIPCFDPNDICQNIKNILSEKEFVEMKPWFKGFNGSIIKTGDKTYLCKGLYKVINSTTIEITELPVGKWTEDYKEILNKMVIERGSKGDSKGIIVDYENQSTDSTVYFKVYLKPGYLSTAQWSDGEIDKVEKDFKLTTTKNTSLTNIHLYNGNNTITKYNDVETIMREFCKRRLQLYEERKTYQLSELDRQILLISSKCKFILEVVEETIVINKQTKEKLMFQLVDKDYPEINESYDYLLKLPIYILTKEEIDKLLKEKDNLIKQHEDISALSAKNMWLNELGIFKKEYSKFLKNKI</sequence>